<keyword evidence="1" id="KW-0812">Transmembrane</keyword>
<evidence type="ECO:0000313" key="3">
    <source>
        <dbReference type="Proteomes" id="UP001595818"/>
    </source>
</evidence>
<gene>
    <name evidence="2" type="ORF">ACFPFU_03735</name>
</gene>
<keyword evidence="1" id="KW-0472">Membrane</keyword>
<organism evidence="2 3">
    <name type="scientific">Negadavirga shengliensis</name>
    <dbReference type="NCBI Taxonomy" id="1389218"/>
    <lineage>
        <taxon>Bacteria</taxon>
        <taxon>Pseudomonadati</taxon>
        <taxon>Bacteroidota</taxon>
        <taxon>Cytophagia</taxon>
        <taxon>Cytophagales</taxon>
        <taxon>Cyclobacteriaceae</taxon>
        <taxon>Negadavirga</taxon>
    </lineage>
</organism>
<feature type="transmembrane region" description="Helical" evidence="1">
    <location>
        <begin position="12"/>
        <end position="33"/>
    </location>
</feature>
<dbReference type="RefSeq" id="WP_377061647.1">
    <property type="nucleotide sequence ID" value="NZ_JBHSJJ010000002.1"/>
</dbReference>
<comment type="caution">
    <text evidence="2">The sequence shown here is derived from an EMBL/GenBank/DDBJ whole genome shotgun (WGS) entry which is preliminary data.</text>
</comment>
<proteinExistence type="predicted"/>
<dbReference type="Proteomes" id="UP001595818">
    <property type="component" value="Unassembled WGS sequence"/>
</dbReference>
<reference evidence="3" key="1">
    <citation type="journal article" date="2019" name="Int. J. Syst. Evol. Microbiol.">
        <title>The Global Catalogue of Microorganisms (GCM) 10K type strain sequencing project: providing services to taxonomists for standard genome sequencing and annotation.</title>
        <authorList>
            <consortium name="The Broad Institute Genomics Platform"/>
            <consortium name="The Broad Institute Genome Sequencing Center for Infectious Disease"/>
            <person name="Wu L."/>
            <person name="Ma J."/>
        </authorList>
    </citation>
    <scope>NUCLEOTIDE SEQUENCE [LARGE SCALE GENOMIC DNA]</scope>
    <source>
        <strain evidence="3">CGMCC 4.7466</strain>
    </source>
</reference>
<keyword evidence="3" id="KW-1185">Reference proteome</keyword>
<evidence type="ECO:0000313" key="2">
    <source>
        <dbReference type="EMBL" id="MFC4870783.1"/>
    </source>
</evidence>
<evidence type="ECO:0008006" key="4">
    <source>
        <dbReference type="Google" id="ProtNLM"/>
    </source>
</evidence>
<feature type="transmembrane region" description="Helical" evidence="1">
    <location>
        <begin position="114"/>
        <end position="133"/>
    </location>
</feature>
<feature type="transmembrane region" description="Helical" evidence="1">
    <location>
        <begin position="39"/>
        <end position="61"/>
    </location>
</feature>
<sequence>MNIFLKLKHWHLFLLLIGIPFFVSLIFAISPFLDAKARSALDLAANLIMIIPFVSYFLWIWSSGSWLSQKDNDRPVTGPYRFTLSVATSFIMFSLLLVYNFIYWENEETPASWAYLAVGLVMFVALFTWLYALTYLAKTLVRTERKSAVRSADYFSEFIMAVFLPIGIWFLQPRINRVYEGR</sequence>
<dbReference type="EMBL" id="JBHSJJ010000002">
    <property type="protein sequence ID" value="MFC4870783.1"/>
    <property type="molecule type" value="Genomic_DNA"/>
</dbReference>
<evidence type="ECO:0000256" key="1">
    <source>
        <dbReference type="SAM" id="Phobius"/>
    </source>
</evidence>
<keyword evidence="1" id="KW-1133">Transmembrane helix</keyword>
<name>A0ABV9SWQ0_9BACT</name>
<feature type="transmembrane region" description="Helical" evidence="1">
    <location>
        <begin position="154"/>
        <end position="172"/>
    </location>
</feature>
<accession>A0ABV9SWQ0</accession>
<protein>
    <recommendedName>
        <fullName evidence="4">DUF4234 domain-containing protein</fullName>
    </recommendedName>
</protein>
<feature type="transmembrane region" description="Helical" evidence="1">
    <location>
        <begin position="82"/>
        <end position="102"/>
    </location>
</feature>